<dbReference type="PANTHER" id="PTHR43074">
    <property type="entry name" value="OMEGA-3 POLYUNSATURATED FATTY ACID SYNTHASE PFAB-RELATED"/>
    <property type="match status" value="1"/>
</dbReference>
<dbReference type="Pfam" id="PF00698">
    <property type="entry name" value="Acyl_transf_1"/>
    <property type="match status" value="1"/>
</dbReference>
<dbReference type="GO" id="GO:0005835">
    <property type="term" value="C:fatty acid synthase complex"/>
    <property type="evidence" value="ECO:0007669"/>
    <property type="project" value="InterPro"/>
</dbReference>
<dbReference type="Pfam" id="PF00550">
    <property type="entry name" value="PP-binding"/>
    <property type="match status" value="5"/>
</dbReference>
<dbReference type="SUPFAM" id="SSF47336">
    <property type="entry name" value="ACP-like"/>
    <property type="match status" value="5"/>
</dbReference>
<dbReference type="CDD" id="cd00833">
    <property type="entry name" value="PKS"/>
    <property type="match status" value="1"/>
</dbReference>
<dbReference type="InterPro" id="IPR014031">
    <property type="entry name" value="Ketoacyl_synth_C"/>
</dbReference>
<dbReference type="SMART" id="SM00823">
    <property type="entry name" value="PKS_PP"/>
    <property type="match status" value="4"/>
</dbReference>
<dbReference type="Pfam" id="PF02801">
    <property type="entry name" value="Ketoacyl-synt_C"/>
    <property type="match status" value="1"/>
</dbReference>
<reference evidence="7 8" key="1">
    <citation type="submission" date="2019-06" db="EMBL/GenBank/DDBJ databases">
        <title>Whole genome sequence for Rhodospirillaceae sp. R148.</title>
        <authorList>
            <person name="Wang G."/>
        </authorList>
    </citation>
    <scope>NUCLEOTIDE SEQUENCE [LARGE SCALE GENOMIC DNA]</scope>
    <source>
        <strain evidence="7 8">R148</strain>
    </source>
</reference>
<keyword evidence="1" id="KW-0596">Phosphopantetheine</keyword>
<dbReference type="InterPro" id="IPR016035">
    <property type="entry name" value="Acyl_Trfase/lysoPLipase"/>
</dbReference>
<dbReference type="OrthoDB" id="9778690at2"/>
<dbReference type="InterPro" id="IPR018201">
    <property type="entry name" value="Ketoacyl_synth_AS"/>
</dbReference>
<dbReference type="SMART" id="SM00827">
    <property type="entry name" value="PKS_AT"/>
    <property type="match status" value="1"/>
</dbReference>
<proteinExistence type="predicted"/>
<feature type="domain" description="Carrier" evidence="5">
    <location>
        <begin position="1265"/>
        <end position="1342"/>
    </location>
</feature>
<dbReference type="GO" id="GO:0031177">
    <property type="term" value="F:phosphopantetheine binding"/>
    <property type="evidence" value="ECO:0007669"/>
    <property type="project" value="InterPro"/>
</dbReference>
<evidence type="ECO:0000256" key="2">
    <source>
        <dbReference type="ARBA" id="ARBA00022553"/>
    </source>
</evidence>
<keyword evidence="8" id="KW-1185">Reference proteome</keyword>
<feature type="compositionally biased region" description="Polar residues" evidence="4">
    <location>
        <begin position="939"/>
        <end position="950"/>
    </location>
</feature>
<dbReference type="Pfam" id="PF16197">
    <property type="entry name" value="KAsynt_C_assoc"/>
    <property type="match status" value="1"/>
</dbReference>
<dbReference type="InterPro" id="IPR036736">
    <property type="entry name" value="ACP-like_sf"/>
</dbReference>
<evidence type="ECO:0000259" key="5">
    <source>
        <dbReference type="PROSITE" id="PS50075"/>
    </source>
</evidence>
<dbReference type="InterPro" id="IPR014043">
    <property type="entry name" value="Acyl_transferase_dom"/>
</dbReference>
<dbReference type="PROSITE" id="PS00606">
    <property type="entry name" value="KS3_1"/>
    <property type="match status" value="1"/>
</dbReference>
<dbReference type="PANTHER" id="PTHR43074:SF1">
    <property type="entry name" value="BETA-KETOACYL SYNTHASE FAMILY PROTEIN-RELATED"/>
    <property type="match status" value="1"/>
</dbReference>
<dbReference type="SUPFAM" id="SSF53901">
    <property type="entry name" value="Thiolase-like"/>
    <property type="match status" value="1"/>
</dbReference>
<dbReference type="InterPro" id="IPR032821">
    <property type="entry name" value="PKS_assoc"/>
</dbReference>
<dbReference type="PROSITE" id="PS52004">
    <property type="entry name" value="KS3_2"/>
    <property type="match status" value="1"/>
</dbReference>
<dbReference type="Gene3D" id="3.40.50.720">
    <property type="entry name" value="NAD(P)-binding Rossmann-like Domain"/>
    <property type="match status" value="1"/>
</dbReference>
<gene>
    <name evidence="7" type="ORF">FKG95_18965</name>
</gene>
<dbReference type="InterPro" id="IPR036291">
    <property type="entry name" value="NAD(P)-bd_dom_sf"/>
</dbReference>
<dbReference type="RefSeq" id="WP_142897962.1">
    <property type="nucleotide sequence ID" value="NZ_ML660057.1"/>
</dbReference>
<dbReference type="GO" id="GO:0006633">
    <property type="term" value="P:fatty acid biosynthetic process"/>
    <property type="evidence" value="ECO:0007669"/>
    <property type="project" value="InterPro"/>
</dbReference>
<dbReference type="InterPro" id="IPR013968">
    <property type="entry name" value="PKS_KR"/>
</dbReference>
<name>A0A545TN18_9PROT</name>
<dbReference type="InterPro" id="IPR003965">
    <property type="entry name" value="Fatty_acid_synthase"/>
</dbReference>
<dbReference type="InterPro" id="IPR057326">
    <property type="entry name" value="KR_dom"/>
</dbReference>
<dbReference type="SMART" id="SM00822">
    <property type="entry name" value="PKS_KR"/>
    <property type="match status" value="1"/>
</dbReference>
<organism evidence="7 8">
    <name type="scientific">Denitrobaculum tricleocarpae</name>
    <dbReference type="NCBI Taxonomy" id="2591009"/>
    <lineage>
        <taxon>Bacteria</taxon>
        <taxon>Pseudomonadati</taxon>
        <taxon>Pseudomonadota</taxon>
        <taxon>Alphaproteobacteria</taxon>
        <taxon>Rhodospirillales</taxon>
        <taxon>Rhodospirillaceae</taxon>
        <taxon>Denitrobaculum</taxon>
    </lineage>
</organism>
<dbReference type="SMART" id="SM00825">
    <property type="entry name" value="PKS_KS"/>
    <property type="match status" value="1"/>
</dbReference>
<dbReference type="Pfam" id="PF00109">
    <property type="entry name" value="ketoacyl-synt"/>
    <property type="match status" value="1"/>
</dbReference>
<dbReference type="InterPro" id="IPR020841">
    <property type="entry name" value="PKS_Beta-ketoAc_synthase_dom"/>
</dbReference>
<dbReference type="InterPro" id="IPR001227">
    <property type="entry name" value="Ac_transferase_dom_sf"/>
</dbReference>
<keyword evidence="2" id="KW-0597">Phosphoprotein</keyword>
<dbReference type="GO" id="GO:0004315">
    <property type="term" value="F:3-oxoacyl-[acyl-carrier-protein] synthase activity"/>
    <property type="evidence" value="ECO:0007669"/>
    <property type="project" value="InterPro"/>
</dbReference>
<dbReference type="InterPro" id="IPR006162">
    <property type="entry name" value="Ppantetheine_attach_site"/>
</dbReference>
<dbReference type="InterPro" id="IPR009081">
    <property type="entry name" value="PP-bd_ACP"/>
</dbReference>
<dbReference type="Gene3D" id="3.40.47.10">
    <property type="match status" value="1"/>
</dbReference>
<dbReference type="SUPFAM" id="SSF52151">
    <property type="entry name" value="FabD/lysophospholipase-like"/>
    <property type="match status" value="1"/>
</dbReference>
<comment type="caution">
    <text evidence="7">The sequence shown here is derived from an EMBL/GenBank/DDBJ whole genome shotgun (WGS) entry which is preliminary data.</text>
</comment>
<accession>A0A545TN18</accession>
<dbReference type="PRINTS" id="PR01483">
    <property type="entry name" value="FASYNTHASE"/>
</dbReference>
<evidence type="ECO:0000313" key="8">
    <source>
        <dbReference type="Proteomes" id="UP000315252"/>
    </source>
</evidence>
<dbReference type="InterPro" id="IPR016039">
    <property type="entry name" value="Thiolase-like"/>
</dbReference>
<keyword evidence="3" id="KW-0808">Transferase</keyword>
<dbReference type="PROSITE" id="PS00012">
    <property type="entry name" value="PHOSPHOPANTETHEINE"/>
    <property type="match status" value="5"/>
</dbReference>
<dbReference type="Gene3D" id="1.10.1200.10">
    <property type="entry name" value="ACP-like"/>
    <property type="match status" value="5"/>
</dbReference>
<dbReference type="GO" id="GO:0004312">
    <property type="term" value="F:fatty acid synthase activity"/>
    <property type="evidence" value="ECO:0007669"/>
    <property type="project" value="InterPro"/>
</dbReference>
<evidence type="ECO:0000256" key="1">
    <source>
        <dbReference type="ARBA" id="ARBA00022450"/>
    </source>
</evidence>
<evidence type="ECO:0000313" key="7">
    <source>
        <dbReference type="EMBL" id="TQV78630.1"/>
    </source>
</evidence>
<dbReference type="SUPFAM" id="SSF55048">
    <property type="entry name" value="Probable ACP-binding domain of malonyl-CoA ACP transacylase"/>
    <property type="match status" value="1"/>
</dbReference>
<feature type="domain" description="Carrier" evidence="5">
    <location>
        <begin position="1134"/>
        <end position="1211"/>
    </location>
</feature>
<dbReference type="SUPFAM" id="SSF51735">
    <property type="entry name" value="NAD(P)-binding Rossmann-fold domains"/>
    <property type="match status" value="2"/>
</dbReference>
<feature type="domain" description="Carrier" evidence="5">
    <location>
        <begin position="1535"/>
        <end position="1612"/>
    </location>
</feature>
<sequence length="2126" mass="225415">MPHSRKLSPIAIVAMGSKFPGRGTTSGFWRDIVEGVDTSSDIPETHWRVEDYYDPDPKTPDKTYSSRGAFIPAFPFDPIAYGTPPRVIETTDTVQLLALHVAKQVLADAQPDGTSPVDLERTSVVLGVAAGTELIGDMASRLNGPIWIKAMREEGIAQPDAERVADRIRSHFTDWRESTFPGLLGNVVAGRIANRFGLGGSNFTTDAACASSLAAIQHAAQELWLGDSDLVLAGGADALNNIFMYMCFSKTPAMSASGKCRPFSDDADGTLMGEGCGIFALRRLEDAEKDGNRILAVITGIGASSDGRGSSVYAPRAGGQALAIRRALNKAGISPRSVELVEAHGTGTRAGDAAEFEGLREVFGEADPDTGAWCALGSIKSQIGHTKSAAGAAGLAKVVSALHHKVLPPTINVRAPNPKLGIDGSAFYLNTKARPWIRSSDHPRRASVSSFGFGGTNFHITLEERRGPASRRSKYRTAPTELFLFSASSGAGLSEQVQALIAECSSDADLPHYAAASQRAFNPDASQRLAFVIGTNEDLTKIAVTHGPSLKAERAFSIGNIIYEKGPSIVASGRTAYLFAGQGSQYLGMGADLAMTFDLARAPWDWAARDPVLRSLQLHGLSFPPPAFTDRETERQSAELTRTENAQPSIGLVALGQLGILNDLGLRPDCLAGHSFGEVMALHAAGALDATAAIRLARARGEAMAQAAQATPGGMLAVFAERDFVDAYLAEGAGGLVLANDNAPDQVILSGPVAAIEKAEKELTDQKLRVRRLSVSTAFHSPLVAAAATDLEAAIENARLRAPRLPVYANLTGKLYSNNEAEARAVLKAQLTAPVRFRETIEKMYEDGVRTFVEVGPSSVLSGLAGAILKTRPHVATSLDQRQMHGVTAFHRALAKLAVAGHRINFEALWHEAPAPEPRRQPKQHEIMLNGANYGKPYPSQTHPNQTHPSLTCDDELSAPVHARCFTGTLGSTNGAHKDAEACHRTREPHAGSDDERGRLINALSDSQLALQRASEATSELQAAETVRAVMAEKTGYPADMLELGMELDAELGFDSIKQVEILSALREKLPHMPEIEPSRLAELRSIQLIVDAITPTPSGQAQAGQAKNEVQAVEVPVTPGPSDAAAVSGTALSEAAETVRDVVAEKTGYPSDMLDLDLDLEAELGIDSIKQVEILSALRETLPDMPEIEPAQLAELRTLQQIAEAVVPVSSAQTQAGAGQVKPDGTVAGRSLNGVGPTQPTAQAVEVPVTPGPSDAAVREAARSEATETVRDVVAKKTGYPADMLDLELDLEAELGIDSIKQVEILSALREELPDMPEIEPAQLAELRTLQQIAEAVVPVSSVQAEGGRATPDAKVAGRSLNGAGPTQPTAQAVEVPVTPGPSDAADVSEAALSEATETVRDVVAEKTGYPADMLDLDLDLEAELGIDSIKQVEILSALREKLPDMPEIEPAQLAELRSLQQIAEAAVPVPSAQVEGGQVEGGQAEVEQATPAATIVARSLNGAGPTQPTAQAVEVPVTPGPSDAGAVSGTALSEATETVRDVVAEKTGYPADMLDLDLDLEAELGIDSIKQVEILSALREKLLEMPEIEPDQLAELRTLQQIAEAVVPSASYDAPASQMKPVEPPVESDLSLATFVKKAANLGLSRQVVDVDVAPSCSDQMLLSNGQRIEITRDVPDLSGAIASAFQSLGITAEVVDAPSEDADAVIVTSGLADSRGAAEVSWTALAMARSVAETTSRNAGWFILLQDSAGDFGRMNRTLDKAARGGLTGLAKTAALEWPDAKLRVIDVDRHSATPEDTARRIAQEILFGGGPLEVGLKQDGRRLTPITKPAPYRDNGFTLDHGANIVVTGGGRGITSRIVRRLAGLGRMRFLILARSELRQWPSDIPTDADELQIRSLLAEKARETGQVTDFKAIAAEAGRLVASRDVAETLAAVKAAGSEVTYVAVDVADVEGVAAAVGAFREQNGPISGLIHGAGQLADKLIKDKTEEQFRRVFEPKVLGFQSVWSAIEADNPSFAALFSSVSGRYGNPGQADYAMANEILNRFAWCLRQLRPQMHVMSINWGPWDFGMVTEGMRAQFEARNTALIPEDVGVDAFVAELFHGALDQPEIVFAGQLTPTSGR</sequence>
<dbReference type="PROSITE" id="PS50075">
    <property type="entry name" value="CARRIER"/>
    <property type="match status" value="5"/>
</dbReference>
<dbReference type="InterPro" id="IPR016036">
    <property type="entry name" value="Malonyl_transacylase_ACP-bd"/>
</dbReference>
<dbReference type="InterPro" id="IPR014030">
    <property type="entry name" value="Ketoacyl_synth_N"/>
</dbReference>
<dbReference type="CDD" id="cd08953">
    <property type="entry name" value="KR_2_SDR_x"/>
    <property type="match status" value="1"/>
</dbReference>
<dbReference type="Gene3D" id="3.40.366.10">
    <property type="entry name" value="Malonyl-Coenzyme A Acyl Carrier Protein, domain 2"/>
    <property type="match status" value="1"/>
</dbReference>
<dbReference type="InterPro" id="IPR052568">
    <property type="entry name" value="PKS-FAS_Synthase"/>
</dbReference>
<feature type="domain" description="Carrier" evidence="5">
    <location>
        <begin position="1021"/>
        <end position="1098"/>
    </location>
</feature>
<evidence type="ECO:0000259" key="6">
    <source>
        <dbReference type="PROSITE" id="PS52004"/>
    </source>
</evidence>
<protein>
    <submittedName>
        <fullName evidence="7">SDR family NAD(P)-dependent oxidoreductase</fullName>
    </submittedName>
</protein>
<evidence type="ECO:0000256" key="4">
    <source>
        <dbReference type="SAM" id="MobiDB-lite"/>
    </source>
</evidence>
<dbReference type="Proteomes" id="UP000315252">
    <property type="component" value="Unassembled WGS sequence"/>
</dbReference>
<dbReference type="EMBL" id="VHSH01000006">
    <property type="protein sequence ID" value="TQV78630.1"/>
    <property type="molecule type" value="Genomic_DNA"/>
</dbReference>
<feature type="domain" description="Carrier" evidence="5">
    <location>
        <begin position="1395"/>
        <end position="1472"/>
    </location>
</feature>
<dbReference type="Pfam" id="PF08659">
    <property type="entry name" value="KR"/>
    <property type="match status" value="1"/>
</dbReference>
<dbReference type="InterPro" id="IPR020806">
    <property type="entry name" value="PKS_PP-bd"/>
</dbReference>
<feature type="domain" description="Ketosynthase family 3 (KS3)" evidence="6">
    <location>
        <begin position="7"/>
        <end position="464"/>
    </location>
</feature>
<feature type="region of interest" description="Disordered" evidence="4">
    <location>
        <begin position="930"/>
        <end position="954"/>
    </location>
</feature>
<evidence type="ECO:0000256" key="3">
    <source>
        <dbReference type="ARBA" id="ARBA00022679"/>
    </source>
</evidence>
<dbReference type="Gene3D" id="3.30.70.250">
    <property type="entry name" value="Malonyl-CoA ACP transacylase, ACP-binding"/>
    <property type="match status" value="1"/>
</dbReference>